<gene>
    <name evidence="3" type="ORF">HMPREF3213_00495</name>
    <name evidence="2" type="ORF">SB48_HM08orf00338</name>
</gene>
<dbReference type="EMBL" id="CP010525">
    <property type="protein sequence ID" value="AJO21014.1"/>
    <property type="molecule type" value="Genomic_DNA"/>
</dbReference>
<organism evidence="3 5">
    <name type="scientific">Heyndrickxia coagulans</name>
    <name type="common">Weizmannia coagulans</name>
    <dbReference type="NCBI Taxonomy" id="1398"/>
    <lineage>
        <taxon>Bacteria</taxon>
        <taxon>Bacillati</taxon>
        <taxon>Bacillota</taxon>
        <taxon>Bacilli</taxon>
        <taxon>Bacillales</taxon>
        <taxon>Bacillaceae</taxon>
        <taxon>Heyndrickxia</taxon>
    </lineage>
</organism>
<protein>
    <submittedName>
        <fullName evidence="3">Uncharacterized protein</fullName>
    </submittedName>
</protein>
<accession>A0A0C5C302</accession>
<evidence type="ECO:0000313" key="5">
    <source>
        <dbReference type="Proteomes" id="UP000070376"/>
    </source>
</evidence>
<feature type="compositionally biased region" description="Basic and acidic residues" evidence="1">
    <location>
        <begin position="7"/>
        <end position="30"/>
    </location>
</feature>
<name>A0A0C5C302_HEYCO</name>
<evidence type="ECO:0000256" key="1">
    <source>
        <dbReference type="SAM" id="MobiDB-lite"/>
    </source>
</evidence>
<reference evidence="4" key="2">
    <citation type="submission" date="2015-01" db="EMBL/GenBank/DDBJ databases">
        <title>Comparative genome analysis of Bacillus coagulans HM-08, Clostridium butyricum HM-68, Bacillus subtilis HM-66 and Bacillus paralicheniformis BL-09.</title>
        <authorList>
            <person name="Zhang H."/>
        </authorList>
    </citation>
    <scope>NUCLEOTIDE SEQUENCE [LARGE SCALE GENOMIC DNA]</scope>
    <source>
        <strain evidence="4">HM-08</strain>
    </source>
</reference>
<feature type="region of interest" description="Disordered" evidence="1">
    <location>
        <begin position="1"/>
        <end position="36"/>
    </location>
</feature>
<evidence type="ECO:0000313" key="4">
    <source>
        <dbReference type="Proteomes" id="UP000032024"/>
    </source>
</evidence>
<proteinExistence type="predicted"/>
<reference evidence="2" key="1">
    <citation type="submission" date="2015-01" db="EMBL/GenBank/DDBJ databases">
        <title>Comparative genome analysis of Bacillus coagulans HM-08, Clostridium butyricum HM-68, Bacillus subtilis HM-66 and Bacillus licheniformis BL-09.</title>
        <authorList>
            <person name="Zhang H."/>
        </authorList>
    </citation>
    <scope>NUCLEOTIDE SEQUENCE [LARGE SCALE GENOMIC DNA]</scope>
    <source>
        <strain evidence="2">HM-08</strain>
    </source>
</reference>
<reference evidence="3" key="3">
    <citation type="submission" date="2016-01" db="EMBL/GenBank/DDBJ databases">
        <authorList>
            <person name="Oliw E.H."/>
        </authorList>
    </citation>
    <scope>NUCLEOTIDE SEQUENCE [LARGE SCALE GENOMIC DNA]</scope>
    <source>
        <strain evidence="3">GED7749B</strain>
    </source>
</reference>
<keyword evidence="4" id="KW-1185">Reference proteome</keyword>
<dbReference type="AlphaFoldDB" id="A0A0C5C302"/>
<dbReference type="PATRIC" id="fig|1398.18.peg.221"/>
<dbReference type="Proteomes" id="UP000070376">
    <property type="component" value="Unassembled WGS sequence"/>
</dbReference>
<reference evidence="5" key="4">
    <citation type="submission" date="2016-01" db="EMBL/GenBank/DDBJ databases">
        <authorList>
            <person name="Mitreva M."/>
            <person name="Pepin K.H."/>
            <person name="Mihindukulasuriya K.A."/>
            <person name="Fulton R."/>
            <person name="Fronick C."/>
            <person name="O'Laughlin M."/>
            <person name="Miner T."/>
            <person name="Herter B."/>
            <person name="Rosa B.A."/>
            <person name="Cordes M."/>
            <person name="Tomlinson C."/>
            <person name="Wollam A."/>
            <person name="Palsikar V.B."/>
            <person name="Mardis E.R."/>
            <person name="Wilson R.K."/>
        </authorList>
    </citation>
    <scope>NUCLEOTIDE SEQUENCE [LARGE SCALE GENOMIC DNA]</scope>
    <source>
        <strain evidence="5">GED7749B</strain>
    </source>
</reference>
<evidence type="ECO:0000313" key="3">
    <source>
        <dbReference type="EMBL" id="KWZ85323.1"/>
    </source>
</evidence>
<evidence type="ECO:0000313" key="2">
    <source>
        <dbReference type="EMBL" id="AJO21014.1"/>
    </source>
</evidence>
<dbReference type="EMBL" id="LRPN01000017">
    <property type="protein sequence ID" value="KWZ85323.1"/>
    <property type="molecule type" value="Genomic_DNA"/>
</dbReference>
<sequence length="70" mass="7753">MLTPTILHEKSAQSQGKPKENPEAGRKDPAPRFTGPSCSIFLPVLTRICFYATLEADQPSVRKKRDKTPA</sequence>
<dbReference type="Proteomes" id="UP000032024">
    <property type="component" value="Chromosome"/>
</dbReference>